<evidence type="ECO:0000313" key="2">
    <source>
        <dbReference type="Proteomes" id="UP001596058"/>
    </source>
</evidence>
<organism evidence="1 2">
    <name type="scientific">Nonomuraea insulae</name>
    <dbReference type="NCBI Taxonomy" id="1616787"/>
    <lineage>
        <taxon>Bacteria</taxon>
        <taxon>Bacillati</taxon>
        <taxon>Actinomycetota</taxon>
        <taxon>Actinomycetes</taxon>
        <taxon>Streptosporangiales</taxon>
        <taxon>Streptosporangiaceae</taxon>
        <taxon>Nonomuraea</taxon>
    </lineage>
</organism>
<protein>
    <submittedName>
        <fullName evidence="1">Uncharacterized protein</fullName>
    </submittedName>
</protein>
<proteinExistence type="predicted"/>
<dbReference type="Proteomes" id="UP001596058">
    <property type="component" value="Unassembled WGS sequence"/>
</dbReference>
<keyword evidence="2" id="KW-1185">Reference proteome</keyword>
<evidence type="ECO:0000313" key="1">
    <source>
        <dbReference type="EMBL" id="MFC5828371.1"/>
    </source>
</evidence>
<dbReference type="EMBL" id="JBHSPA010000036">
    <property type="protein sequence ID" value="MFC5828371.1"/>
    <property type="molecule type" value="Genomic_DNA"/>
</dbReference>
<comment type="caution">
    <text evidence="1">The sequence shown here is derived from an EMBL/GenBank/DDBJ whole genome shotgun (WGS) entry which is preliminary data.</text>
</comment>
<dbReference type="RefSeq" id="WP_379517875.1">
    <property type="nucleotide sequence ID" value="NZ_JBHSPA010000036.1"/>
</dbReference>
<gene>
    <name evidence="1" type="ORF">ACFPZ3_31260</name>
</gene>
<sequence>MDAPPINLVDIPRPAGYTDEVLAAQREFALANGGKLGERLDVLFDAPVDAGAEALGLVRRNVNAGHFRIFKGNLAEVFAHPVQLDILRGIAAREPGAKLVSGVRMRLVENGKLSSSRLFSDNIVLVERQGRVEVLAVCEVKAGFKGGQEATEQIFEWIEGRITDGSQLVIPRGSRFIDELGNVTAAEREIVLTWRPGRRDVPAVTGLAGAERHLITARGASHLGANSAMGVAPNVTSHVLPISSAELDYLAGTLLGRITRTPRPPALPVDALR</sequence>
<name>A0ABW1CV86_9ACTN</name>
<accession>A0ABW1CV86</accession>
<reference evidence="2" key="1">
    <citation type="journal article" date="2019" name="Int. J. Syst. Evol. Microbiol.">
        <title>The Global Catalogue of Microorganisms (GCM) 10K type strain sequencing project: providing services to taxonomists for standard genome sequencing and annotation.</title>
        <authorList>
            <consortium name="The Broad Institute Genomics Platform"/>
            <consortium name="The Broad Institute Genome Sequencing Center for Infectious Disease"/>
            <person name="Wu L."/>
            <person name="Ma J."/>
        </authorList>
    </citation>
    <scope>NUCLEOTIDE SEQUENCE [LARGE SCALE GENOMIC DNA]</scope>
    <source>
        <strain evidence="2">CCUG 53903</strain>
    </source>
</reference>